<dbReference type="Gene3D" id="3.90.70.10">
    <property type="entry name" value="Cysteine proteinases"/>
    <property type="match status" value="1"/>
</dbReference>
<sequence>MCSISETYEYKTPTFGPSPPPPSLPPPPPPPSLPPPPPPPPKQLEPIMDPNNLLPIANQKWDPTAGEYVRTNNSSEFITITTSTDPKIQKYLPNLIKPPVTDIVDFAANAAYDHTQEVRALKGPGKWYPKFIVSGKEYDYGYAASISNFGNSCYFGTSMHIIYMIYPIRRIIISSKSPDQYLDPSTAQYIKDAYTKIKKGVLEKMYNNPRLPGLPSLIPQSPFANDYMIIKPYFTPNNLLKEEDAEEFLTKFIGYITDPIKVFVEISVQEKYFDASGAQPTTPISSPPPFTQIFFNIQQHILNANQNKSIEEVISEEYKNTDLMEGNNAKPQGTDYIFAYVTKKIDNLPNYLMVRIYMINQQTLQKQMHNLKINRTLVFNIGGTKYKYMLFGMITHIGNTITSGHYTAITYRSINTITNQVEYMHYDDSIATLKNFSSTDKYVPEHIYKDSYGPNATPYILLYVR</sequence>
<organism evidence="3">
    <name type="scientific">Satyrvirus sp</name>
    <dbReference type="NCBI Taxonomy" id="2487771"/>
    <lineage>
        <taxon>Viruses</taxon>
        <taxon>Varidnaviria</taxon>
        <taxon>Bamfordvirae</taxon>
        <taxon>Nucleocytoviricota</taxon>
        <taxon>Megaviricetes</taxon>
        <taxon>Imitervirales</taxon>
        <taxon>Mimiviridae</taxon>
        <taxon>Megamimivirinae</taxon>
    </lineage>
</organism>
<dbReference type="CDD" id="cd02257">
    <property type="entry name" value="Peptidase_C19"/>
    <property type="match status" value="1"/>
</dbReference>
<protein>
    <submittedName>
        <fullName evidence="3">Peptidase C19 subfamily protein</fullName>
    </submittedName>
</protein>
<feature type="region of interest" description="Disordered" evidence="1">
    <location>
        <begin position="1"/>
        <end position="43"/>
    </location>
</feature>
<evidence type="ECO:0000259" key="2">
    <source>
        <dbReference type="PROSITE" id="PS50235"/>
    </source>
</evidence>
<name>A0A3G5AGS0_9VIRU</name>
<feature type="compositionally biased region" description="Pro residues" evidence="1">
    <location>
        <begin position="16"/>
        <end position="43"/>
    </location>
</feature>
<evidence type="ECO:0000256" key="1">
    <source>
        <dbReference type="SAM" id="MobiDB-lite"/>
    </source>
</evidence>
<dbReference type="InterPro" id="IPR018200">
    <property type="entry name" value="USP_CS"/>
</dbReference>
<dbReference type="PANTHER" id="PTHR24006:SF827">
    <property type="entry name" value="UBIQUITIN CARBOXYL-TERMINAL HYDROLASE 34"/>
    <property type="match status" value="1"/>
</dbReference>
<dbReference type="InterPro" id="IPR050164">
    <property type="entry name" value="Peptidase_C19"/>
</dbReference>
<dbReference type="SUPFAM" id="SSF54001">
    <property type="entry name" value="Cysteine proteinases"/>
    <property type="match status" value="1"/>
</dbReference>
<gene>
    <name evidence="3" type="ORF">Satyrvirus3_14</name>
</gene>
<dbReference type="Pfam" id="PF00443">
    <property type="entry name" value="UCH"/>
    <property type="match status" value="1"/>
</dbReference>
<dbReference type="InterPro" id="IPR028889">
    <property type="entry name" value="USP"/>
</dbReference>
<accession>A0A3G5AGS0</accession>
<reference evidence="3" key="1">
    <citation type="submission" date="2018-10" db="EMBL/GenBank/DDBJ databases">
        <title>Hidden diversity of soil giant viruses.</title>
        <authorList>
            <person name="Schulz F."/>
            <person name="Alteio L."/>
            <person name="Goudeau D."/>
            <person name="Ryan E.M."/>
            <person name="Malmstrom R.R."/>
            <person name="Blanchard J."/>
            <person name="Woyke T."/>
        </authorList>
    </citation>
    <scope>NUCLEOTIDE SEQUENCE</scope>
    <source>
        <strain evidence="3">SAV1</strain>
    </source>
</reference>
<dbReference type="PROSITE" id="PS00973">
    <property type="entry name" value="USP_2"/>
    <property type="match status" value="1"/>
</dbReference>
<dbReference type="PANTHER" id="PTHR24006">
    <property type="entry name" value="UBIQUITIN CARBOXYL-TERMINAL HYDROLASE"/>
    <property type="match status" value="1"/>
</dbReference>
<dbReference type="InterPro" id="IPR038765">
    <property type="entry name" value="Papain-like_cys_pep_sf"/>
</dbReference>
<proteinExistence type="predicted"/>
<dbReference type="PROSITE" id="PS50235">
    <property type="entry name" value="USP_3"/>
    <property type="match status" value="1"/>
</dbReference>
<dbReference type="GO" id="GO:0016579">
    <property type="term" value="P:protein deubiquitination"/>
    <property type="evidence" value="ECO:0007669"/>
    <property type="project" value="InterPro"/>
</dbReference>
<evidence type="ECO:0000313" key="3">
    <source>
        <dbReference type="EMBL" id="AYV85083.1"/>
    </source>
</evidence>
<dbReference type="EMBL" id="MK072439">
    <property type="protein sequence ID" value="AYV85083.1"/>
    <property type="molecule type" value="Genomic_DNA"/>
</dbReference>
<feature type="domain" description="USP" evidence="2">
    <location>
        <begin position="144"/>
        <end position="465"/>
    </location>
</feature>
<dbReference type="GO" id="GO:0004843">
    <property type="term" value="F:cysteine-type deubiquitinase activity"/>
    <property type="evidence" value="ECO:0007669"/>
    <property type="project" value="InterPro"/>
</dbReference>
<dbReference type="InterPro" id="IPR001394">
    <property type="entry name" value="Peptidase_C19_UCH"/>
</dbReference>